<keyword evidence="4" id="KW-1185">Reference proteome</keyword>
<evidence type="ECO:0000313" key="4">
    <source>
        <dbReference type="Proteomes" id="UP000070700"/>
    </source>
</evidence>
<dbReference type="OrthoDB" id="10382717at2759"/>
<dbReference type="RefSeq" id="XP_018064341.1">
    <property type="nucleotide sequence ID" value="XM_018220582.1"/>
</dbReference>
<keyword evidence="1" id="KW-0175">Coiled coil</keyword>
<evidence type="ECO:0000256" key="1">
    <source>
        <dbReference type="SAM" id="Coils"/>
    </source>
</evidence>
<dbReference type="Proteomes" id="UP000070700">
    <property type="component" value="Unassembled WGS sequence"/>
</dbReference>
<feature type="coiled-coil region" evidence="1">
    <location>
        <begin position="358"/>
        <end position="385"/>
    </location>
</feature>
<reference evidence="3 4" key="1">
    <citation type="submission" date="2015-10" db="EMBL/GenBank/DDBJ databases">
        <title>Full genome of DAOMC 229536 Phialocephala scopiformis, a fungal endophyte of spruce producing the potent anti-insectan compound rugulosin.</title>
        <authorList>
            <consortium name="DOE Joint Genome Institute"/>
            <person name="Walker A.K."/>
            <person name="Frasz S.L."/>
            <person name="Seifert K.A."/>
            <person name="Miller J.D."/>
            <person name="Mondo S.J."/>
            <person name="Labutti K."/>
            <person name="Lipzen A."/>
            <person name="Dockter R."/>
            <person name="Kennedy M."/>
            <person name="Grigoriev I.V."/>
            <person name="Spatafora J.W."/>
        </authorList>
    </citation>
    <scope>NUCLEOTIDE SEQUENCE [LARGE SCALE GENOMIC DNA]</scope>
    <source>
        <strain evidence="3 4">CBS 120377</strain>
    </source>
</reference>
<accession>A0A132BC70</accession>
<dbReference type="EMBL" id="KQ947430">
    <property type="protein sequence ID" value="KUJ09986.1"/>
    <property type="molecule type" value="Genomic_DNA"/>
</dbReference>
<sequence length="419" mass="46205">MSTRAASKRKLGEITSKKSNKSTTSSNMTLVIDRTAAAEASEMGDCPDIDFTYLCNHTWNEHVYACRTKAIARCPTVIPRPLFACMFCSPPGASEVTQETMLKAKTLGPEFEAFVQGLIKQRNDALVKVTNENEASKVNEEIEELKAKLKETQKESEMKGTALDDLKKQVEAFYARNGVPAIQTIANAAQSTSNGTQGSPTTSMSISSVLNNIVVVELYEKCGHKIVIFGSAQGATLEGDSAVGSEEAVVLKKNHCAKCLKFMTSSEREKIRECAKRVQENFDHMFDTFDTKFRVETEDVAESSGKSKAIVGKFFASAIQNTVEELDDGFTELVDWFYGVQVSDNITAMELALRQGDEAEFLRKFNEIEENKKELRRELKKTSVTLGEKVVKACEGSVEKWLVENQAAAGQGGEDTEML</sequence>
<gene>
    <name evidence="3" type="ORF">LY89DRAFT_740397</name>
</gene>
<organism evidence="3 4">
    <name type="scientific">Mollisia scopiformis</name>
    <name type="common">Conifer needle endophyte fungus</name>
    <name type="synonym">Phialocephala scopiformis</name>
    <dbReference type="NCBI Taxonomy" id="149040"/>
    <lineage>
        <taxon>Eukaryota</taxon>
        <taxon>Fungi</taxon>
        <taxon>Dikarya</taxon>
        <taxon>Ascomycota</taxon>
        <taxon>Pezizomycotina</taxon>
        <taxon>Leotiomycetes</taxon>
        <taxon>Helotiales</taxon>
        <taxon>Mollisiaceae</taxon>
        <taxon>Mollisia</taxon>
    </lineage>
</organism>
<dbReference type="AlphaFoldDB" id="A0A132BC70"/>
<evidence type="ECO:0000256" key="2">
    <source>
        <dbReference type="SAM" id="MobiDB-lite"/>
    </source>
</evidence>
<feature type="region of interest" description="Disordered" evidence="2">
    <location>
        <begin position="1"/>
        <end position="25"/>
    </location>
</feature>
<evidence type="ECO:0000313" key="3">
    <source>
        <dbReference type="EMBL" id="KUJ09986.1"/>
    </source>
</evidence>
<name>A0A132BC70_MOLSC</name>
<feature type="coiled-coil region" evidence="1">
    <location>
        <begin position="128"/>
        <end position="162"/>
    </location>
</feature>
<protein>
    <submittedName>
        <fullName evidence="3">Uncharacterized protein</fullName>
    </submittedName>
</protein>
<dbReference type="KEGG" id="psco:LY89DRAFT_740397"/>
<dbReference type="GeneID" id="28830308"/>
<proteinExistence type="predicted"/>
<dbReference type="InParanoid" id="A0A132BC70"/>